<evidence type="ECO:0000313" key="1">
    <source>
        <dbReference type="EMBL" id="WML88739.1"/>
    </source>
</evidence>
<gene>
    <name evidence="1" type="ORF">RCG00_10235</name>
</gene>
<dbReference type="EMBL" id="CP133217">
    <property type="protein sequence ID" value="WML88739.1"/>
    <property type="molecule type" value="Genomic_DNA"/>
</dbReference>
<reference evidence="1" key="1">
    <citation type="submission" date="2023-08" db="EMBL/GenBank/DDBJ databases">
        <title>New molecular markers tilS and rpoB for phylogenetic and monitoring studies of the genus Thiothrix biodiversity.</title>
        <authorList>
            <person name="Ravin N.V."/>
            <person name="Smolyakov D."/>
            <person name="Markov N.D."/>
            <person name="Beletsky A.V."/>
            <person name="Mardanov A.V."/>
            <person name="Rudenko T.S."/>
            <person name="Grabovich M.Y."/>
        </authorList>
    </citation>
    <scope>NUCLEOTIDE SEQUENCE</scope>
    <source>
        <strain evidence="1">DNT52</strain>
    </source>
</reference>
<proteinExistence type="predicted"/>
<sequence length="47" mass="5384">MEIINKSESKNNNFDYLLADLLASQDSQENNEEFCDSFGSWFEADAC</sequence>
<name>A0AA51MRS9_9GAMM</name>
<accession>A0AA51MRS9</accession>
<dbReference type="Proteomes" id="UP001229862">
    <property type="component" value="Chromosome"/>
</dbReference>
<dbReference type="AlphaFoldDB" id="A0AA51MRS9"/>
<protein>
    <submittedName>
        <fullName evidence="1">Uncharacterized protein</fullName>
    </submittedName>
</protein>
<organism evidence="1">
    <name type="scientific">Thiothrix subterranea</name>
    <dbReference type="NCBI Taxonomy" id="2735563"/>
    <lineage>
        <taxon>Bacteria</taxon>
        <taxon>Pseudomonadati</taxon>
        <taxon>Pseudomonadota</taxon>
        <taxon>Gammaproteobacteria</taxon>
        <taxon>Thiotrichales</taxon>
        <taxon>Thiotrichaceae</taxon>
        <taxon>Thiothrix</taxon>
    </lineage>
</organism>
<dbReference type="RefSeq" id="WP_308872466.1">
    <property type="nucleotide sequence ID" value="NZ_CP133217.1"/>
</dbReference>